<reference evidence="1 2" key="1">
    <citation type="submission" date="2022-11" db="EMBL/GenBank/DDBJ databases">
        <title>Minimal conservation of predation-associated metabolite biosynthetic gene clusters underscores biosynthetic potential of Myxococcota including descriptions for ten novel species: Archangium lansinium sp. nov., Myxococcus landrumus sp. nov., Nannocystis bai.</title>
        <authorList>
            <person name="Ahearne A."/>
            <person name="Stevens C."/>
            <person name="Dowd S."/>
        </authorList>
    </citation>
    <scope>NUCLEOTIDE SEQUENCE [LARGE SCALE GENOMIC DNA]</scope>
    <source>
        <strain evidence="1 2">NCELM</strain>
    </source>
</reference>
<comment type="caution">
    <text evidence="1">The sequence shown here is derived from an EMBL/GenBank/DDBJ whole genome shotgun (WGS) entry which is preliminary data.</text>
</comment>
<name>A0ABT5B2P8_9BACT</name>
<dbReference type="EMBL" id="JAQNDN010000004">
    <property type="protein sequence ID" value="MDC0668371.1"/>
    <property type="molecule type" value="Genomic_DNA"/>
</dbReference>
<keyword evidence="2" id="KW-1185">Reference proteome</keyword>
<gene>
    <name evidence="1" type="ORF">POL58_11500</name>
</gene>
<dbReference type="Proteomes" id="UP001217838">
    <property type="component" value="Unassembled WGS sequence"/>
</dbReference>
<protein>
    <submittedName>
        <fullName evidence="1">Uncharacterized protein</fullName>
    </submittedName>
</protein>
<dbReference type="RefSeq" id="WP_271997442.1">
    <property type="nucleotide sequence ID" value="NZ_JAQNDN010000004.1"/>
</dbReference>
<evidence type="ECO:0000313" key="2">
    <source>
        <dbReference type="Proteomes" id="UP001217838"/>
    </source>
</evidence>
<organism evidence="1 2">
    <name type="scientific">Nannocystis radixulma</name>
    <dbReference type="NCBI Taxonomy" id="2995305"/>
    <lineage>
        <taxon>Bacteria</taxon>
        <taxon>Pseudomonadati</taxon>
        <taxon>Myxococcota</taxon>
        <taxon>Polyangia</taxon>
        <taxon>Nannocystales</taxon>
        <taxon>Nannocystaceae</taxon>
        <taxon>Nannocystis</taxon>
    </lineage>
</organism>
<sequence>MFRLEFPPLVAGLVRLTCEAGRAEVLVLGALAVALKRWPDLACSPDPS</sequence>
<accession>A0ABT5B2P8</accession>
<evidence type="ECO:0000313" key="1">
    <source>
        <dbReference type="EMBL" id="MDC0668371.1"/>
    </source>
</evidence>
<proteinExistence type="predicted"/>